<keyword evidence="5 8" id="KW-0812">Transmembrane</keyword>
<feature type="transmembrane region" description="Helical" evidence="8">
    <location>
        <begin position="339"/>
        <end position="361"/>
    </location>
</feature>
<evidence type="ECO:0000313" key="10">
    <source>
        <dbReference type="EMBL" id="MFC4712744.1"/>
    </source>
</evidence>
<evidence type="ECO:0000256" key="5">
    <source>
        <dbReference type="ARBA" id="ARBA00022692"/>
    </source>
</evidence>
<dbReference type="InterPro" id="IPR051449">
    <property type="entry name" value="ABC-2_transporter_component"/>
</dbReference>
<evidence type="ECO:0000313" key="11">
    <source>
        <dbReference type="Proteomes" id="UP001595932"/>
    </source>
</evidence>
<comment type="subcellular location">
    <subcellularLocation>
        <location evidence="1">Cell membrane</location>
        <topology evidence="1">Multi-pass membrane protein</topology>
    </subcellularLocation>
</comment>
<keyword evidence="11" id="KW-1185">Reference proteome</keyword>
<dbReference type="Proteomes" id="UP001595932">
    <property type="component" value="Unassembled WGS sequence"/>
</dbReference>
<organism evidence="10 11">
    <name type="scientific">Planococcus dechangensis</name>
    <dbReference type="NCBI Taxonomy" id="1176255"/>
    <lineage>
        <taxon>Bacteria</taxon>
        <taxon>Bacillati</taxon>
        <taxon>Bacillota</taxon>
        <taxon>Bacilli</taxon>
        <taxon>Bacillales</taxon>
        <taxon>Caryophanaceae</taxon>
        <taxon>Planococcus</taxon>
    </lineage>
</organism>
<evidence type="ECO:0000256" key="3">
    <source>
        <dbReference type="ARBA" id="ARBA00022448"/>
    </source>
</evidence>
<keyword evidence="4" id="KW-1003">Cell membrane</keyword>
<evidence type="ECO:0000256" key="4">
    <source>
        <dbReference type="ARBA" id="ARBA00022475"/>
    </source>
</evidence>
<dbReference type="InterPro" id="IPR047817">
    <property type="entry name" value="ABC2_TM_bact-type"/>
</dbReference>
<sequence>MRAVFLLQWRRFYRRPLLVLAMFGLTVIFVSVTAAGNPSGPQTIPAFAGESVSGAEAQVWVEHLNEEGQFLFELMPESQARTYVAEGDVSQAVKLLEADYRLLVGREDPARFTLDSLLRRTYSEQLRLENAQIDTPNIRSEVELSLSEPALALSVESLQGDDDSFQYNGELQLLFGMTLFFVIYTIMFSLVRIVDEKRTGTWSRMIISPVSTWQMYMGHLGYSFLIGFSQITLLFLLFRFVFGFELGNHFWLLILIAACYTFSIVALGLLIISVISKPQQLGAVIPIVATGMAMVGGAFWPIELVTNDILLGISKVLPITYGIQALNSVAVYGNGLDAVVWPLLLLLGFGGVCMAIGIRLLEWRSSS</sequence>
<feature type="transmembrane region" description="Helical" evidence="8">
    <location>
        <begin position="250"/>
        <end position="274"/>
    </location>
</feature>
<comment type="similarity">
    <text evidence="2">Belongs to the ABC-2 integral membrane protein family.</text>
</comment>
<feature type="domain" description="ABC transmembrane type-2" evidence="9">
    <location>
        <begin position="131"/>
        <end position="364"/>
    </location>
</feature>
<evidence type="ECO:0000259" key="9">
    <source>
        <dbReference type="PROSITE" id="PS51012"/>
    </source>
</evidence>
<proteinExistence type="inferred from homology"/>
<dbReference type="PROSITE" id="PS51012">
    <property type="entry name" value="ABC_TM2"/>
    <property type="match status" value="1"/>
</dbReference>
<evidence type="ECO:0000256" key="8">
    <source>
        <dbReference type="SAM" id="Phobius"/>
    </source>
</evidence>
<evidence type="ECO:0000256" key="2">
    <source>
        <dbReference type="ARBA" id="ARBA00007783"/>
    </source>
</evidence>
<name>A0ABV9MBN3_9BACL</name>
<feature type="transmembrane region" description="Helical" evidence="8">
    <location>
        <begin position="215"/>
        <end position="238"/>
    </location>
</feature>
<dbReference type="InterPro" id="IPR013525">
    <property type="entry name" value="ABC2_TM"/>
</dbReference>
<protein>
    <submittedName>
        <fullName evidence="10">ABC transporter permease</fullName>
    </submittedName>
</protein>
<keyword evidence="3" id="KW-0813">Transport</keyword>
<dbReference type="PANTHER" id="PTHR30294:SF38">
    <property type="entry name" value="TRANSPORT PERMEASE PROTEIN"/>
    <property type="match status" value="1"/>
</dbReference>
<dbReference type="EMBL" id="JBHSGL010000005">
    <property type="protein sequence ID" value="MFC4712744.1"/>
    <property type="molecule type" value="Genomic_DNA"/>
</dbReference>
<feature type="transmembrane region" description="Helical" evidence="8">
    <location>
        <begin position="173"/>
        <end position="194"/>
    </location>
</feature>
<reference evidence="11" key="1">
    <citation type="journal article" date="2019" name="Int. J. Syst. Evol. Microbiol.">
        <title>The Global Catalogue of Microorganisms (GCM) 10K type strain sequencing project: providing services to taxonomists for standard genome sequencing and annotation.</title>
        <authorList>
            <consortium name="The Broad Institute Genomics Platform"/>
            <consortium name="The Broad Institute Genome Sequencing Center for Infectious Disease"/>
            <person name="Wu L."/>
            <person name="Ma J."/>
        </authorList>
    </citation>
    <scope>NUCLEOTIDE SEQUENCE [LARGE SCALE GENOMIC DNA]</scope>
    <source>
        <strain evidence="11">CGMCC 1.12151</strain>
    </source>
</reference>
<dbReference type="PANTHER" id="PTHR30294">
    <property type="entry name" value="MEMBRANE COMPONENT OF ABC TRANSPORTER YHHJ-RELATED"/>
    <property type="match status" value="1"/>
</dbReference>
<gene>
    <name evidence="10" type="ORF">ACFO5U_07740</name>
</gene>
<keyword evidence="6 8" id="KW-1133">Transmembrane helix</keyword>
<feature type="transmembrane region" description="Helical" evidence="8">
    <location>
        <begin position="281"/>
        <end position="302"/>
    </location>
</feature>
<evidence type="ECO:0000256" key="6">
    <source>
        <dbReference type="ARBA" id="ARBA00022989"/>
    </source>
</evidence>
<dbReference type="Pfam" id="PF12698">
    <property type="entry name" value="ABC2_membrane_3"/>
    <property type="match status" value="1"/>
</dbReference>
<accession>A0ABV9MBN3</accession>
<comment type="caution">
    <text evidence="10">The sequence shown here is derived from an EMBL/GenBank/DDBJ whole genome shotgun (WGS) entry which is preliminary data.</text>
</comment>
<evidence type="ECO:0000256" key="1">
    <source>
        <dbReference type="ARBA" id="ARBA00004651"/>
    </source>
</evidence>
<keyword evidence="7 8" id="KW-0472">Membrane</keyword>
<dbReference type="RefSeq" id="WP_377278136.1">
    <property type="nucleotide sequence ID" value="NZ_JBHSGL010000005.1"/>
</dbReference>
<evidence type="ECO:0000256" key="7">
    <source>
        <dbReference type="ARBA" id="ARBA00023136"/>
    </source>
</evidence>